<sequence>MINKSLIKQALIEQLEASLTVAVQSAKHAHQDATHEQSKAETQYDSLGIEMAYLAEGQSKRIEALRQEIQVLKESIEPISNQKIQLGHLIKLENCNDESVLWVYILAVAGGNKVTLNNVDIQIVTPSAPIAKKLLKQSIDDIVSFDWQATEYEIIEVV</sequence>
<dbReference type="RefSeq" id="WP_336435483.1">
    <property type="nucleotide sequence ID" value="NZ_JBAWKS010000001.1"/>
</dbReference>
<keyword evidence="1" id="KW-0175">Coiled coil</keyword>
<keyword evidence="2" id="KW-0648">Protein biosynthesis</keyword>
<protein>
    <submittedName>
        <fullName evidence="2">Transcription elongation factor GreAB</fullName>
    </submittedName>
</protein>
<name>A0ABU8ET99_9GAMM</name>
<dbReference type="InterPro" id="IPR036953">
    <property type="entry name" value="GreA/GreB_C_sf"/>
</dbReference>
<reference evidence="2 3" key="1">
    <citation type="submission" date="2023-12" db="EMBL/GenBank/DDBJ databases">
        <title>Friends and Foes: Symbiotic and Algicidal bacterial influence on Karenia brevis blooms.</title>
        <authorList>
            <person name="Fei C."/>
            <person name="Mohamed A.R."/>
            <person name="Booker A."/>
            <person name="Arshad M."/>
            <person name="Klass S."/>
            <person name="Ahn S."/>
            <person name="Gilbert P.M."/>
            <person name="Heil C.A."/>
            <person name="Martinez J.M."/>
            <person name="Amin S.A."/>
        </authorList>
    </citation>
    <scope>NUCLEOTIDE SEQUENCE [LARGE SCALE GENOMIC DNA]</scope>
    <source>
        <strain evidence="2 3">CE15</strain>
    </source>
</reference>
<dbReference type="GO" id="GO:0003746">
    <property type="term" value="F:translation elongation factor activity"/>
    <property type="evidence" value="ECO:0007669"/>
    <property type="project" value="UniProtKB-KW"/>
</dbReference>
<evidence type="ECO:0000313" key="3">
    <source>
        <dbReference type="Proteomes" id="UP001382455"/>
    </source>
</evidence>
<dbReference type="EMBL" id="JBAWKS010000001">
    <property type="protein sequence ID" value="MEI4550209.1"/>
    <property type="molecule type" value="Genomic_DNA"/>
</dbReference>
<gene>
    <name evidence="2" type="ORF">WAE96_11080</name>
</gene>
<organism evidence="2 3">
    <name type="scientific">Pseudoalteromonas spongiae</name>
    <dbReference type="NCBI Taxonomy" id="298657"/>
    <lineage>
        <taxon>Bacteria</taxon>
        <taxon>Pseudomonadati</taxon>
        <taxon>Pseudomonadota</taxon>
        <taxon>Gammaproteobacteria</taxon>
        <taxon>Alteromonadales</taxon>
        <taxon>Pseudoalteromonadaceae</taxon>
        <taxon>Pseudoalteromonas</taxon>
    </lineage>
</organism>
<accession>A0ABU8ET99</accession>
<feature type="coiled-coil region" evidence="1">
    <location>
        <begin position="55"/>
        <end position="82"/>
    </location>
</feature>
<proteinExistence type="predicted"/>
<keyword evidence="2" id="KW-0251">Elongation factor</keyword>
<dbReference type="Gene3D" id="3.10.50.30">
    <property type="entry name" value="Transcription elongation factor, GreA/GreB, C-terminal domain"/>
    <property type="match status" value="1"/>
</dbReference>
<evidence type="ECO:0000313" key="2">
    <source>
        <dbReference type="EMBL" id="MEI4550209.1"/>
    </source>
</evidence>
<dbReference type="Proteomes" id="UP001382455">
    <property type="component" value="Unassembled WGS sequence"/>
</dbReference>
<comment type="caution">
    <text evidence="2">The sequence shown here is derived from an EMBL/GenBank/DDBJ whole genome shotgun (WGS) entry which is preliminary data.</text>
</comment>
<dbReference type="SUPFAM" id="SSF54534">
    <property type="entry name" value="FKBP-like"/>
    <property type="match status" value="1"/>
</dbReference>
<evidence type="ECO:0000256" key="1">
    <source>
        <dbReference type="SAM" id="Coils"/>
    </source>
</evidence>
<keyword evidence="3" id="KW-1185">Reference proteome</keyword>